<evidence type="ECO:0000259" key="4">
    <source>
        <dbReference type="Pfam" id="PF00155"/>
    </source>
</evidence>
<keyword evidence="2" id="KW-0663">Pyridoxal phosphate</keyword>
<dbReference type="InterPro" id="IPR004838">
    <property type="entry name" value="NHTrfase_class1_PyrdxlP-BS"/>
</dbReference>
<evidence type="ECO:0000313" key="5">
    <source>
        <dbReference type="EMBL" id="KAE8155256.1"/>
    </source>
</evidence>
<keyword evidence="3" id="KW-0732">Signal</keyword>
<evidence type="ECO:0000256" key="2">
    <source>
        <dbReference type="ARBA" id="ARBA00022898"/>
    </source>
</evidence>
<reference evidence="5 6" key="1">
    <citation type="submission" date="2019-04" db="EMBL/GenBank/DDBJ databases">
        <title>Friends and foes A comparative genomics study of 23 Aspergillus species from section Flavi.</title>
        <authorList>
            <consortium name="DOE Joint Genome Institute"/>
            <person name="Kjaerbolling I."/>
            <person name="Vesth T."/>
            <person name="Frisvad J.C."/>
            <person name="Nybo J.L."/>
            <person name="Theobald S."/>
            <person name="Kildgaard S."/>
            <person name="Isbrandt T."/>
            <person name="Kuo A."/>
            <person name="Sato A."/>
            <person name="Lyhne E.K."/>
            <person name="Kogle M.E."/>
            <person name="Wiebenga A."/>
            <person name="Kun R.S."/>
            <person name="Lubbers R.J."/>
            <person name="Makela M.R."/>
            <person name="Barry K."/>
            <person name="Chovatia M."/>
            <person name="Clum A."/>
            <person name="Daum C."/>
            <person name="Haridas S."/>
            <person name="He G."/>
            <person name="LaButti K."/>
            <person name="Lipzen A."/>
            <person name="Mondo S."/>
            <person name="Riley R."/>
            <person name="Salamov A."/>
            <person name="Simmons B.A."/>
            <person name="Magnuson J.K."/>
            <person name="Henrissat B."/>
            <person name="Mortensen U.H."/>
            <person name="Larsen T.O."/>
            <person name="Devries R.P."/>
            <person name="Grigoriev I.V."/>
            <person name="Machida M."/>
            <person name="Baker S.E."/>
            <person name="Andersen M.R."/>
        </authorList>
    </citation>
    <scope>NUCLEOTIDE SEQUENCE [LARGE SCALE GENOMIC DNA]</scope>
    <source>
        <strain evidence="5 6">IBT 18842</strain>
    </source>
</reference>
<gene>
    <name evidence="5" type="ORF">BDV25DRAFT_135003</name>
</gene>
<dbReference type="InterPro" id="IPR004839">
    <property type="entry name" value="Aminotransferase_I/II_large"/>
</dbReference>
<feature type="chain" id="PRO_5024816948" evidence="3">
    <location>
        <begin position="20"/>
        <end position="476"/>
    </location>
</feature>
<dbReference type="EMBL" id="ML742023">
    <property type="protein sequence ID" value="KAE8155256.1"/>
    <property type="molecule type" value="Genomic_DNA"/>
</dbReference>
<dbReference type="PANTHER" id="PTHR43795:SF39">
    <property type="entry name" value="AMINOTRANSFERASE CLASS I_CLASSII DOMAIN-CONTAINING PROTEIN"/>
    <property type="match status" value="1"/>
</dbReference>
<keyword evidence="6" id="KW-1185">Reference proteome</keyword>
<dbReference type="Gene3D" id="3.40.640.10">
    <property type="entry name" value="Type I PLP-dependent aspartate aminotransferase-like (Major domain)"/>
    <property type="match status" value="1"/>
</dbReference>
<dbReference type="CDD" id="cd00609">
    <property type="entry name" value="AAT_like"/>
    <property type="match status" value="1"/>
</dbReference>
<organism evidence="5 6">
    <name type="scientific">Aspergillus avenaceus</name>
    <dbReference type="NCBI Taxonomy" id="36643"/>
    <lineage>
        <taxon>Eukaryota</taxon>
        <taxon>Fungi</taxon>
        <taxon>Dikarya</taxon>
        <taxon>Ascomycota</taxon>
        <taxon>Pezizomycotina</taxon>
        <taxon>Eurotiomycetes</taxon>
        <taxon>Eurotiomycetidae</taxon>
        <taxon>Eurotiales</taxon>
        <taxon>Aspergillaceae</taxon>
        <taxon>Aspergillus</taxon>
        <taxon>Aspergillus subgen. Circumdati</taxon>
    </lineage>
</organism>
<protein>
    <submittedName>
        <fullName evidence="5">Pyridoxal phosphate-dependent transferase</fullName>
    </submittedName>
</protein>
<feature type="signal peptide" evidence="3">
    <location>
        <begin position="1"/>
        <end position="19"/>
    </location>
</feature>
<dbReference type="PANTHER" id="PTHR43795">
    <property type="entry name" value="BIFUNCTIONAL ASPARTATE AMINOTRANSFERASE AND GLUTAMATE/ASPARTATE-PREPHENATE AMINOTRANSFERASE-RELATED"/>
    <property type="match status" value="1"/>
</dbReference>
<name>A0A5N6U9I5_ASPAV</name>
<evidence type="ECO:0000256" key="3">
    <source>
        <dbReference type="SAM" id="SignalP"/>
    </source>
</evidence>
<dbReference type="PROSITE" id="PS00105">
    <property type="entry name" value="AA_TRANSFER_CLASS_1"/>
    <property type="match status" value="1"/>
</dbReference>
<dbReference type="PRINTS" id="PR00753">
    <property type="entry name" value="ACCSYNTHASE"/>
</dbReference>
<dbReference type="InterPro" id="IPR050478">
    <property type="entry name" value="Ethylene_sulfur-biosynth"/>
</dbReference>
<sequence>MWVRNYLLALSACALQATAIEPTGTDHLSPRATKAIELNKGWRSLSENVLSKPYDPERYPDGIINLGLAENWLIQKELAQYLEDHFTIDPLVHMTYGEGAAGSPRLRKALAEFFNDYFNPTSPVHDYEIIVSSGVTSLIDSIAWNTCSDNEGIIIPQPLYNGFPSDIDLRSSAKLLNASYLWEDHEYNLDDVFDPVMIRKSLDRAWDEYAADGVAIRAVMIANPHNPLGRPYSEEGLLEIARFCGEHDIHFVSDEIYANSVFDNGEEVQPPAFTSALSLNLDGIINPELVHVLYGMSKDFGVSGFRLGALVSRNENLIQAAFGLDLLSWPSYIAQDMWAGLLEDKPKTKYFLDANVQRLGDAYGNITEWLDAKQIDYYHDGNAALFIWTHLIPADSTVTPEDLIAECRANGVNVGDGRNFLAEGEPGWFRLTFSYPTDMLLLGLERLEEVLTGFGLLSNGNEGRPERPARPGHSRE</sequence>
<accession>A0A5N6U9I5</accession>
<dbReference type="Proteomes" id="UP000325780">
    <property type="component" value="Unassembled WGS sequence"/>
</dbReference>
<dbReference type="GO" id="GO:0006520">
    <property type="term" value="P:amino acid metabolic process"/>
    <property type="evidence" value="ECO:0007669"/>
    <property type="project" value="TreeGrafter"/>
</dbReference>
<dbReference type="SUPFAM" id="SSF53383">
    <property type="entry name" value="PLP-dependent transferases"/>
    <property type="match status" value="1"/>
</dbReference>
<keyword evidence="5" id="KW-0808">Transferase</keyword>
<comment type="similarity">
    <text evidence="1">Belongs to the class-I pyridoxal-phosphate-dependent aminotransferase family.</text>
</comment>
<dbReference type="InterPro" id="IPR015422">
    <property type="entry name" value="PyrdxlP-dep_Trfase_small"/>
</dbReference>
<dbReference type="GO" id="GO:0008483">
    <property type="term" value="F:transaminase activity"/>
    <property type="evidence" value="ECO:0007669"/>
    <property type="project" value="TreeGrafter"/>
</dbReference>
<dbReference type="GO" id="GO:0030170">
    <property type="term" value="F:pyridoxal phosphate binding"/>
    <property type="evidence" value="ECO:0007669"/>
    <property type="project" value="InterPro"/>
</dbReference>
<dbReference type="OrthoDB" id="7042322at2759"/>
<dbReference type="Gene3D" id="3.90.1150.10">
    <property type="entry name" value="Aspartate Aminotransferase, domain 1"/>
    <property type="match status" value="1"/>
</dbReference>
<dbReference type="AlphaFoldDB" id="A0A5N6U9I5"/>
<dbReference type="InterPro" id="IPR015421">
    <property type="entry name" value="PyrdxlP-dep_Trfase_major"/>
</dbReference>
<dbReference type="Pfam" id="PF00155">
    <property type="entry name" value="Aminotran_1_2"/>
    <property type="match status" value="1"/>
</dbReference>
<evidence type="ECO:0000256" key="1">
    <source>
        <dbReference type="ARBA" id="ARBA00007441"/>
    </source>
</evidence>
<proteinExistence type="inferred from homology"/>
<evidence type="ECO:0000313" key="6">
    <source>
        <dbReference type="Proteomes" id="UP000325780"/>
    </source>
</evidence>
<feature type="domain" description="Aminotransferase class I/classII large" evidence="4">
    <location>
        <begin position="101"/>
        <end position="440"/>
    </location>
</feature>
<dbReference type="InterPro" id="IPR015424">
    <property type="entry name" value="PyrdxlP-dep_Trfase"/>
</dbReference>